<dbReference type="AlphaFoldDB" id="A0AAE4YAQ7"/>
<reference evidence="1" key="1">
    <citation type="submission" date="2020-01" db="EMBL/GenBank/DDBJ databases">
        <authorList>
            <person name="Chen W.-M."/>
        </authorList>
    </citation>
    <scope>NUCLEOTIDE SEQUENCE</scope>
    <source>
        <strain evidence="1">CYK-10</strain>
    </source>
</reference>
<dbReference type="SUPFAM" id="SSF53335">
    <property type="entry name" value="S-adenosyl-L-methionine-dependent methyltransferases"/>
    <property type="match status" value="1"/>
</dbReference>
<keyword evidence="1" id="KW-0489">Methyltransferase</keyword>
<dbReference type="GO" id="GO:0032259">
    <property type="term" value="P:methylation"/>
    <property type="evidence" value="ECO:0007669"/>
    <property type="project" value="UniProtKB-KW"/>
</dbReference>
<dbReference type="Proteomes" id="UP001193501">
    <property type="component" value="Unassembled WGS sequence"/>
</dbReference>
<accession>A0AAE4YAQ7</accession>
<sequence>MSETLLFFRQLVSKPIEISAIAPSSRFLAKAMARDLGPRTGRVVEFGPGTGRLTKGILNAGVAPEDLALYEMNPDFVTHLRAKFPGVSVHHAPAQTSVANERDVGAVISGLPLLSMPEALRREIVAAAFKILRPDGIYVQFTYGPRPALTDSDIEALNLTWTQTGYVALNLPPARVHTFRRK</sequence>
<protein>
    <submittedName>
        <fullName evidence="1">Methyltransferase type 12</fullName>
    </submittedName>
</protein>
<dbReference type="RefSeq" id="WP_168774665.1">
    <property type="nucleotide sequence ID" value="NZ_JAABNR010000008.1"/>
</dbReference>
<dbReference type="Gene3D" id="3.40.50.150">
    <property type="entry name" value="Vaccinia Virus protein VP39"/>
    <property type="match status" value="1"/>
</dbReference>
<dbReference type="GO" id="GO:0008168">
    <property type="term" value="F:methyltransferase activity"/>
    <property type="evidence" value="ECO:0007669"/>
    <property type="project" value="UniProtKB-KW"/>
</dbReference>
<proteinExistence type="predicted"/>
<dbReference type="CDD" id="cd02440">
    <property type="entry name" value="AdoMet_MTases"/>
    <property type="match status" value="1"/>
</dbReference>
<organism evidence="1 2">
    <name type="scientific">Stagnihabitans tardus</name>
    <dbReference type="NCBI Taxonomy" id="2699202"/>
    <lineage>
        <taxon>Bacteria</taxon>
        <taxon>Pseudomonadati</taxon>
        <taxon>Pseudomonadota</taxon>
        <taxon>Alphaproteobacteria</taxon>
        <taxon>Rhodobacterales</taxon>
        <taxon>Paracoccaceae</taxon>
        <taxon>Stagnihabitans</taxon>
    </lineage>
</organism>
<evidence type="ECO:0000313" key="1">
    <source>
        <dbReference type="EMBL" id="NBZ87848.1"/>
    </source>
</evidence>
<comment type="caution">
    <text evidence="1">The sequence shown here is derived from an EMBL/GenBank/DDBJ whole genome shotgun (WGS) entry which is preliminary data.</text>
</comment>
<name>A0AAE4YAQ7_9RHOB</name>
<evidence type="ECO:0000313" key="2">
    <source>
        <dbReference type="Proteomes" id="UP001193501"/>
    </source>
</evidence>
<keyword evidence="1" id="KW-0808">Transferase</keyword>
<dbReference type="EMBL" id="JAABNR010000008">
    <property type="protein sequence ID" value="NBZ87848.1"/>
    <property type="molecule type" value="Genomic_DNA"/>
</dbReference>
<dbReference type="InterPro" id="IPR029063">
    <property type="entry name" value="SAM-dependent_MTases_sf"/>
</dbReference>
<gene>
    <name evidence="1" type="ORF">GV832_09685</name>
</gene>
<keyword evidence="2" id="KW-1185">Reference proteome</keyword>